<sequence length="245" mass="25430">MRLAGKAAVVTGGASGIGRAVVEAFLREGARVGIVDRDAEAAEIEGPEFAVIGDAGAPQTWQQVEDQVTKHWGGLDVLVNNAGYGIRASVADTSWEDWQTILTTNVSSVFLGCRTAITLMRKTGGGSIVNMASVAGQIGMSERAAYCATKAAVVGLSKAMAVDHANEGIRVNCVAPGTTDTPYFSKISAHLADPDAYRADLAARQPLGRLGRPEEIAAATLFLASEESSFATGSVLTVDGGMSVW</sequence>
<evidence type="ECO:0000256" key="2">
    <source>
        <dbReference type="ARBA" id="ARBA00023002"/>
    </source>
</evidence>
<dbReference type="PRINTS" id="PR00081">
    <property type="entry name" value="GDHRDH"/>
</dbReference>
<proteinExistence type="inferred from homology"/>
<dbReference type="GO" id="GO:0016491">
    <property type="term" value="F:oxidoreductase activity"/>
    <property type="evidence" value="ECO:0007669"/>
    <property type="project" value="UniProtKB-KW"/>
</dbReference>
<dbReference type="InterPro" id="IPR051122">
    <property type="entry name" value="SDR_DHRS6-like"/>
</dbReference>
<dbReference type="Gene3D" id="3.40.50.720">
    <property type="entry name" value="NAD(P)-binding Rossmann-like Domain"/>
    <property type="match status" value="1"/>
</dbReference>
<dbReference type="AlphaFoldDB" id="A0A3M8X9N5"/>
<dbReference type="FunFam" id="3.40.50.720:FF:000084">
    <property type="entry name" value="Short-chain dehydrogenase reductase"/>
    <property type="match status" value="1"/>
</dbReference>
<dbReference type="PRINTS" id="PR00080">
    <property type="entry name" value="SDRFAMILY"/>
</dbReference>
<keyword evidence="2" id="KW-0560">Oxidoreductase</keyword>
<dbReference type="Proteomes" id="UP000275401">
    <property type="component" value="Unassembled WGS sequence"/>
</dbReference>
<reference evidence="3 4" key="1">
    <citation type="submission" date="2018-11" db="EMBL/GenBank/DDBJ databases">
        <title>The Potential of Streptomyces as Biocontrol Agents against the Tomato grey mould, Botrytis cinerea (Gray mold) Frontiers in Microbiology.</title>
        <authorList>
            <person name="Li D."/>
        </authorList>
    </citation>
    <scope>NUCLEOTIDE SEQUENCE [LARGE SCALE GENOMIC DNA]</scope>
    <source>
        <strain evidence="3 4">NEAU-LD23</strain>
    </source>
</reference>
<dbReference type="PANTHER" id="PTHR43477:SF1">
    <property type="entry name" value="DIHYDROANTICAPSIN 7-DEHYDROGENASE"/>
    <property type="match status" value="1"/>
</dbReference>
<dbReference type="InterPro" id="IPR020904">
    <property type="entry name" value="Sc_DH/Rdtase_CS"/>
</dbReference>
<evidence type="ECO:0000313" key="3">
    <source>
        <dbReference type="EMBL" id="RNG38179.1"/>
    </source>
</evidence>
<dbReference type="PANTHER" id="PTHR43477">
    <property type="entry name" value="DIHYDROANTICAPSIN 7-DEHYDROGENASE"/>
    <property type="match status" value="1"/>
</dbReference>
<evidence type="ECO:0000313" key="4">
    <source>
        <dbReference type="Proteomes" id="UP000275401"/>
    </source>
</evidence>
<accession>A0A3M8X9N5</accession>
<comment type="caution">
    <text evidence="3">The sequence shown here is derived from an EMBL/GenBank/DDBJ whole genome shotgun (WGS) entry which is preliminary data.</text>
</comment>
<organism evidence="3 4">
    <name type="scientific">Streptomyces botrytidirepellens</name>
    <dbReference type="NCBI Taxonomy" id="2486417"/>
    <lineage>
        <taxon>Bacteria</taxon>
        <taxon>Bacillati</taxon>
        <taxon>Actinomycetota</taxon>
        <taxon>Actinomycetes</taxon>
        <taxon>Kitasatosporales</taxon>
        <taxon>Streptomycetaceae</taxon>
        <taxon>Streptomyces</taxon>
    </lineage>
</organism>
<protein>
    <submittedName>
        <fullName evidence="3">SDR family oxidoreductase</fullName>
    </submittedName>
</protein>
<dbReference type="CDD" id="cd05233">
    <property type="entry name" value="SDR_c"/>
    <property type="match status" value="1"/>
</dbReference>
<dbReference type="SUPFAM" id="SSF51735">
    <property type="entry name" value="NAD(P)-binding Rossmann-fold domains"/>
    <property type="match status" value="1"/>
</dbReference>
<dbReference type="NCBIfam" id="NF005559">
    <property type="entry name" value="PRK07231.1"/>
    <property type="match status" value="1"/>
</dbReference>
<dbReference type="InterPro" id="IPR036291">
    <property type="entry name" value="NAD(P)-bd_dom_sf"/>
</dbReference>
<evidence type="ECO:0000256" key="1">
    <source>
        <dbReference type="ARBA" id="ARBA00006484"/>
    </source>
</evidence>
<gene>
    <name evidence="3" type="ORF">EEJ42_01490</name>
</gene>
<keyword evidence="4" id="KW-1185">Reference proteome</keyword>
<dbReference type="Pfam" id="PF13561">
    <property type="entry name" value="adh_short_C2"/>
    <property type="match status" value="1"/>
</dbReference>
<name>A0A3M8X9N5_9ACTN</name>
<dbReference type="InterPro" id="IPR002347">
    <property type="entry name" value="SDR_fam"/>
</dbReference>
<comment type="similarity">
    <text evidence="1">Belongs to the short-chain dehydrogenases/reductases (SDR) family.</text>
</comment>
<dbReference type="RefSeq" id="WP_123098224.1">
    <property type="nucleotide sequence ID" value="NZ_RIBZ01000027.1"/>
</dbReference>
<dbReference type="EMBL" id="RIBZ01000027">
    <property type="protein sequence ID" value="RNG38179.1"/>
    <property type="molecule type" value="Genomic_DNA"/>
</dbReference>
<dbReference type="PROSITE" id="PS00061">
    <property type="entry name" value="ADH_SHORT"/>
    <property type="match status" value="1"/>
</dbReference>